<sequence>MNNGCFDLTSNAFHILKAGYDADRSDIAELVEDAEFDEVFAPQEIQRAQQSLLAPNSRLEQEISWLPELSLAQTTNVLSLVGFGDLEALIETSKHAPELAKANILAHFAGTGNVNDTLFHSLVSAWDEIDQENILTFLNDNRLSAGFPSVERPQMRNALVELERQHARSAAVGIWSLDRPGEVMDRIVEAELRRHPSSSFLEQFVRGYDTLSEPDLARISDEIDEVISDAENTDADLAALVTRASDLLVRWDDVNQPVQVYEQHQGHEEGRSKRIYEKLRSLCLDLANNRSEFTEARRLSEALLRTFPELESVAEVLKGDVAALQNLDEQQKLHEEYKPLIDACEAAKTKLPTPVSTVLKIFKDTVSKGGNDPIAFNILRDLALHINNDCNDPQTAFKLLDGALTFAGARPPQELKKTLEEERAVLHRNWKMNELEKNSGNLTAMSQTVEDLLKYARGSERAELQQLKTKLDRKRLGKKVKWGIYASIAAVIGFFVIADEMDRPSNRSTYQPSAPRVATPTPTPAPATSAAVETIPPVGQGLTLNRSQIRYCVFQGQRLDIIRTLTTTDNQIDRFNALIGDFNSRCSSFRYRSGDLSAAEREARENAADLRADARRIVSSW</sequence>
<accession>A0A1Y5SF30</accession>
<dbReference type="RefSeq" id="WP_085892131.1">
    <property type="nucleotide sequence ID" value="NZ_FWFL01000004.1"/>
</dbReference>
<protein>
    <submittedName>
        <fullName evidence="2">Uncharacterized protein</fullName>
    </submittedName>
</protein>
<organism evidence="2 3">
    <name type="scientific">Roseovarius litorisediminis</name>
    <dbReference type="NCBI Taxonomy" id="1312363"/>
    <lineage>
        <taxon>Bacteria</taxon>
        <taxon>Pseudomonadati</taxon>
        <taxon>Pseudomonadota</taxon>
        <taxon>Alphaproteobacteria</taxon>
        <taxon>Rhodobacterales</taxon>
        <taxon>Roseobacteraceae</taxon>
        <taxon>Roseovarius</taxon>
    </lineage>
</organism>
<evidence type="ECO:0000313" key="2">
    <source>
        <dbReference type="EMBL" id="SLN38905.1"/>
    </source>
</evidence>
<feature type="compositionally biased region" description="Low complexity" evidence="1">
    <location>
        <begin position="512"/>
        <end position="529"/>
    </location>
</feature>
<reference evidence="2 3" key="1">
    <citation type="submission" date="2017-03" db="EMBL/GenBank/DDBJ databases">
        <authorList>
            <person name="Afonso C.L."/>
            <person name="Miller P.J."/>
            <person name="Scott M.A."/>
            <person name="Spackman E."/>
            <person name="Goraichik I."/>
            <person name="Dimitrov K.M."/>
            <person name="Suarez D.L."/>
            <person name="Swayne D.E."/>
        </authorList>
    </citation>
    <scope>NUCLEOTIDE SEQUENCE [LARGE SCALE GENOMIC DNA]</scope>
    <source>
        <strain evidence="2 3">CECT 8287</strain>
    </source>
</reference>
<evidence type="ECO:0000313" key="3">
    <source>
        <dbReference type="Proteomes" id="UP000193827"/>
    </source>
</evidence>
<feature type="region of interest" description="Disordered" evidence="1">
    <location>
        <begin position="505"/>
        <end position="529"/>
    </location>
</feature>
<dbReference type="EMBL" id="FWFL01000004">
    <property type="protein sequence ID" value="SLN38905.1"/>
    <property type="molecule type" value="Genomic_DNA"/>
</dbReference>
<dbReference type="OrthoDB" id="8187370at2"/>
<keyword evidence="3" id="KW-1185">Reference proteome</keyword>
<name>A0A1Y5SF30_9RHOB</name>
<dbReference type="AlphaFoldDB" id="A0A1Y5SF30"/>
<proteinExistence type="predicted"/>
<gene>
    <name evidence="2" type="ORF">PEL8287_01900</name>
</gene>
<dbReference type="Proteomes" id="UP000193827">
    <property type="component" value="Unassembled WGS sequence"/>
</dbReference>
<evidence type="ECO:0000256" key="1">
    <source>
        <dbReference type="SAM" id="MobiDB-lite"/>
    </source>
</evidence>